<keyword evidence="5" id="KW-0430">Lectin</keyword>
<evidence type="ECO:0000259" key="6">
    <source>
        <dbReference type="PROSITE" id="PS51914"/>
    </source>
</evidence>
<dbReference type="EMBL" id="JAACNH010000002">
    <property type="protein sequence ID" value="KAG8452549.1"/>
    <property type="molecule type" value="Genomic_DNA"/>
</dbReference>
<keyword evidence="3 5" id="KW-0256">Endoplasmic reticulum</keyword>
<comment type="function">
    <text evidence="5">Lectin involved in the quality control of the secretory pathway. As a member of the endoplasmic reticulum-associated degradation lumenal (ERAD-L) surveillance system, targets misfolded endoplasmic reticulum lumenal glycoproteins for degradation.</text>
</comment>
<evidence type="ECO:0000256" key="1">
    <source>
        <dbReference type="ARBA" id="ARBA00004319"/>
    </source>
</evidence>
<proteinExistence type="inferred from homology"/>
<dbReference type="InterPro" id="IPR009011">
    <property type="entry name" value="Man6P_isomerase_rcpt-bd_dom_sf"/>
</dbReference>
<dbReference type="GO" id="GO:0005788">
    <property type="term" value="C:endoplasmic reticulum lumen"/>
    <property type="evidence" value="ECO:0007669"/>
    <property type="project" value="UniProtKB-SubCell"/>
</dbReference>
<dbReference type="InterPro" id="IPR044865">
    <property type="entry name" value="MRH_dom"/>
</dbReference>
<dbReference type="PANTHER" id="PTHR15414:SF5">
    <property type="entry name" value="PROTEIN OS-9"/>
    <property type="match status" value="1"/>
</dbReference>
<comment type="subcellular location">
    <subcellularLocation>
        <location evidence="1 5">Endoplasmic reticulum lumen</location>
    </subcellularLocation>
</comment>
<evidence type="ECO:0000256" key="4">
    <source>
        <dbReference type="ARBA" id="ARBA00023157"/>
    </source>
</evidence>
<dbReference type="GO" id="GO:0030968">
    <property type="term" value="P:endoplasmic reticulum unfolded protein response"/>
    <property type="evidence" value="ECO:0007669"/>
    <property type="project" value="UniProtKB-UniRule"/>
</dbReference>
<dbReference type="InterPro" id="IPR045149">
    <property type="entry name" value="OS-9-like"/>
</dbReference>
<comment type="similarity">
    <text evidence="5">Belongs to the OS-9 family.</text>
</comment>
<dbReference type="PROSITE" id="PS51914">
    <property type="entry name" value="MRH"/>
    <property type="match status" value="1"/>
</dbReference>
<dbReference type="GO" id="GO:0030246">
    <property type="term" value="F:carbohydrate binding"/>
    <property type="evidence" value="ECO:0007669"/>
    <property type="project" value="UniProtKB-UniRule"/>
</dbReference>
<dbReference type="Gene3D" id="2.70.130.10">
    <property type="entry name" value="Mannose-6-phosphate receptor binding domain"/>
    <property type="match status" value="1"/>
</dbReference>
<keyword evidence="2" id="KW-0732">Signal</keyword>
<dbReference type="SUPFAM" id="SSF50911">
    <property type="entry name" value="Mannose 6-phosphate receptor domain"/>
    <property type="match status" value="1"/>
</dbReference>
<dbReference type="GO" id="GO:0030970">
    <property type="term" value="P:retrograde protein transport, ER to cytosol"/>
    <property type="evidence" value="ECO:0007669"/>
    <property type="project" value="TreeGrafter"/>
</dbReference>
<reference evidence="7" key="1">
    <citation type="thesis" date="2020" institute="ProQuest LLC" country="789 East Eisenhower Parkway, Ann Arbor, MI, USA">
        <title>Comparative Genomics and Chromosome Evolution.</title>
        <authorList>
            <person name="Mudd A.B."/>
        </authorList>
    </citation>
    <scope>NUCLEOTIDE SEQUENCE</scope>
    <source>
        <strain evidence="7">Female2</strain>
        <tissue evidence="7">Blood</tissue>
    </source>
</reference>
<dbReference type="Proteomes" id="UP000812440">
    <property type="component" value="Chromosome 2"/>
</dbReference>
<keyword evidence="8" id="KW-1185">Reference proteome</keyword>
<sequence length="73" mass="8432">MFLGYYQSEFDWNDESAKASKHHRLKRYHSQMYVNGSKCDLNGKSRETEVRFMCEEGSGDHSTGDEPQSCSMS</sequence>
<feature type="domain" description="MRH" evidence="6">
    <location>
        <begin position="1"/>
        <end position="73"/>
    </location>
</feature>
<dbReference type="OrthoDB" id="448954at2759"/>
<evidence type="ECO:0000256" key="5">
    <source>
        <dbReference type="RuleBase" id="RU369099"/>
    </source>
</evidence>
<name>A0A8T2K5K7_9PIPI</name>
<evidence type="ECO:0000256" key="2">
    <source>
        <dbReference type="ARBA" id="ARBA00022729"/>
    </source>
</evidence>
<keyword evidence="4" id="KW-1015">Disulfide bond</keyword>
<evidence type="ECO:0000256" key="3">
    <source>
        <dbReference type="ARBA" id="ARBA00022824"/>
    </source>
</evidence>
<dbReference type="PANTHER" id="PTHR15414">
    <property type="entry name" value="OS-9-RELATED"/>
    <property type="match status" value="1"/>
</dbReference>
<evidence type="ECO:0000313" key="7">
    <source>
        <dbReference type="EMBL" id="KAG8452549.1"/>
    </source>
</evidence>
<organism evidence="7 8">
    <name type="scientific">Hymenochirus boettgeri</name>
    <name type="common">Congo dwarf clawed frog</name>
    <dbReference type="NCBI Taxonomy" id="247094"/>
    <lineage>
        <taxon>Eukaryota</taxon>
        <taxon>Metazoa</taxon>
        <taxon>Chordata</taxon>
        <taxon>Craniata</taxon>
        <taxon>Vertebrata</taxon>
        <taxon>Euteleostomi</taxon>
        <taxon>Amphibia</taxon>
        <taxon>Batrachia</taxon>
        <taxon>Anura</taxon>
        <taxon>Pipoidea</taxon>
        <taxon>Pipidae</taxon>
        <taxon>Pipinae</taxon>
        <taxon>Hymenochirus</taxon>
    </lineage>
</organism>
<gene>
    <name evidence="7" type="ORF">GDO86_004366</name>
</gene>
<comment type="caution">
    <text evidence="7">The sequence shown here is derived from an EMBL/GenBank/DDBJ whole genome shotgun (WGS) entry which is preliminary data.</text>
</comment>
<evidence type="ECO:0000313" key="8">
    <source>
        <dbReference type="Proteomes" id="UP000812440"/>
    </source>
</evidence>
<accession>A0A8T2K5K7</accession>
<protein>
    <recommendedName>
        <fullName evidence="5">Endoplasmic reticulum lectin</fullName>
    </recommendedName>
</protein>
<dbReference type="AlphaFoldDB" id="A0A8T2K5K7"/>